<dbReference type="Proteomes" id="UP001596328">
    <property type="component" value="Unassembled WGS sequence"/>
</dbReference>
<evidence type="ECO:0000259" key="2">
    <source>
        <dbReference type="Pfam" id="PF07883"/>
    </source>
</evidence>
<dbReference type="PANTHER" id="PTHR40112">
    <property type="entry name" value="H2HPP ISOMERASE"/>
    <property type="match status" value="1"/>
</dbReference>
<proteinExistence type="predicted"/>
<feature type="region of interest" description="Disordered" evidence="1">
    <location>
        <begin position="1"/>
        <end position="64"/>
    </location>
</feature>
<dbReference type="EMBL" id="JBHSWU010000001">
    <property type="protein sequence ID" value="MFC6722913.1"/>
    <property type="molecule type" value="Genomic_DNA"/>
</dbReference>
<evidence type="ECO:0000256" key="1">
    <source>
        <dbReference type="SAM" id="MobiDB-lite"/>
    </source>
</evidence>
<organism evidence="3 4">
    <name type="scientific">Halobium palmae</name>
    <dbReference type="NCBI Taxonomy" id="1776492"/>
    <lineage>
        <taxon>Archaea</taxon>
        <taxon>Methanobacteriati</taxon>
        <taxon>Methanobacteriota</taxon>
        <taxon>Stenosarchaea group</taxon>
        <taxon>Halobacteria</taxon>
        <taxon>Halobacteriales</taxon>
        <taxon>Haloferacaceae</taxon>
        <taxon>Halobium</taxon>
    </lineage>
</organism>
<name>A0ABD5RVC9_9EURY</name>
<reference evidence="3 4" key="1">
    <citation type="journal article" date="2019" name="Int. J. Syst. Evol. Microbiol.">
        <title>The Global Catalogue of Microorganisms (GCM) 10K type strain sequencing project: providing services to taxonomists for standard genome sequencing and annotation.</title>
        <authorList>
            <consortium name="The Broad Institute Genomics Platform"/>
            <consortium name="The Broad Institute Genome Sequencing Center for Infectious Disease"/>
            <person name="Wu L."/>
            <person name="Ma J."/>
        </authorList>
    </citation>
    <scope>NUCLEOTIDE SEQUENCE [LARGE SCALE GENOMIC DNA]</scope>
    <source>
        <strain evidence="3 4">NBRC 111368</strain>
    </source>
</reference>
<evidence type="ECO:0000313" key="3">
    <source>
        <dbReference type="EMBL" id="MFC6722913.1"/>
    </source>
</evidence>
<evidence type="ECO:0000313" key="4">
    <source>
        <dbReference type="Proteomes" id="UP001596328"/>
    </source>
</evidence>
<accession>A0ABD5RVC9</accession>
<keyword evidence="4" id="KW-1185">Reference proteome</keyword>
<dbReference type="PANTHER" id="PTHR40112:SF1">
    <property type="entry name" value="H2HPP ISOMERASE"/>
    <property type="match status" value="1"/>
</dbReference>
<gene>
    <name evidence="3" type="ORF">ACFQE1_00560</name>
</gene>
<sequence>MSDELIAVHSEDRSEDTAQTDGLPRLAGIGPNATGTDDLWMGRVTGEPGEDSAPHHHGEAETGGYILSGNTRIFYGENYDECVDLEPGDFVYVPPFTPHVERNLNEDQPVEFVTVRTPANITENLTVDPDLPPR</sequence>
<comment type="caution">
    <text evidence="3">The sequence shown here is derived from an EMBL/GenBank/DDBJ whole genome shotgun (WGS) entry which is preliminary data.</text>
</comment>
<protein>
    <submittedName>
        <fullName evidence="3">Cupin domain-containing protein</fullName>
    </submittedName>
</protein>
<dbReference type="SUPFAM" id="SSF51182">
    <property type="entry name" value="RmlC-like cupins"/>
    <property type="match status" value="1"/>
</dbReference>
<dbReference type="Gene3D" id="2.60.120.10">
    <property type="entry name" value="Jelly Rolls"/>
    <property type="match status" value="1"/>
</dbReference>
<dbReference type="InterPro" id="IPR011051">
    <property type="entry name" value="RmlC_Cupin_sf"/>
</dbReference>
<feature type="domain" description="Cupin type-2" evidence="2">
    <location>
        <begin position="44"/>
        <end position="115"/>
    </location>
</feature>
<dbReference type="AlphaFoldDB" id="A0ABD5RVC9"/>
<dbReference type="InterPro" id="IPR014710">
    <property type="entry name" value="RmlC-like_jellyroll"/>
</dbReference>
<dbReference type="InterPro" id="IPR013096">
    <property type="entry name" value="Cupin_2"/>
</dbReference>
<dbReference type="Pfam" id="PF07883">
    <property type="entry name" value="Cupin_2"/>
    <property type="match status" value="1"/>
</dbReference>
<dbReference type="InterPro" id="IPR052535">
    <property type="entry name" value="Bacilysin_H2HPP_isomerase"/>
</dbReference>